<organism evidence="1 2">
    <name type="scientific">Nepenthes gracilis</name>
    <name type="common">Slender pitcher plant</name>
    <dbReference type="NCBI Taxonomy" id="150966"/>
    <lineage>
        <taxon>Eukaryota</taxon>
        <taxon>Viridiplantae</taxon>
        <taxon>Streptophyta</taxon>
        <taxon>Embryophyta</taxon>
        <taxon>Tracheophyta</taxon>
        <taxon>Spermatophyta</taxon>
        <taxon>Magnoliopsida</taxon>
        <taxon>eudicotyledons</taxon>
        <taxon>Gunneridae</taxon>
        <taxon>Pentapetalae</taxon>
        <taxon>Caryophyllales</taxon>
        <taxon>Nepenthaceae</taxon>
        <taxon>Nepenthes</taxon>
    </lineage>
</organism>
<evidence type="ECO:0000313" key="1">
    <source>
        <dbReference type="EMBL" id="GMG99562.1"/>
    </source>
</evidence>
<sequence length="88" mass="9260">MAGGNRNRQQSLAETSAKAAVSEAAAMAAGKPFIPAQIGTVVVNQAGSLEMVALRLAHSRLHCRLCTIYSEIPIIKIINHPSFNSGSD</sequence>
<reference evidence="1" key="1">
    <citation type="submission" date="2023-05" db="EMBL/GenBank/DDBJ databases">
        <title>Nepenthes gracilis genome sequencing.</title>
        <authorList>
            <person name="Fukushima K."/>
        </authorList>
    </citation>
    <scope>NUCLEOTIDE SEQUENCE</scope>
    <source>
        <strain evidence="1">SING2019-196</strain>
    </source>
</reference>
<evidence type="ECO:0000313" key="2">
    <source>
        <dbReference type="Proteomes" id="UP001279734"/>
    </source>
</evidence>
<gene>
    <name evidence="1" type="ORF">Nepgr_001402</name>
</gene>
<proteinExistence type="predicted"/>
<keyword evidence="2" id="KW-1185">Reference proteome</keyword>
<protein>
    <submittedName>
        <fullName evidence="1">Uncharacterized protein</fullName>
    </submittedName>
</protein>
<dbReference type="Proteomes" id="UP001279734">
    <property type="component" value="Unassembled WGS sequence"/>
</dbReference>
<name>A0AAD3P535_NEPGR</name>
<dbReference type="EMBL" id="BSYO01000001">
    <property type="protein sequence ID" value="GMG99562.1"/>
    <property type="molecule type" value="Genomic_DNA"/>
</dbReference>
<comment type="caution">
    <text evidence="1">The sequence shown here is derived from an EMBL/GenBank/DDBJ whole genome shotgun (WGS) entry which is preliminary data.</text>
</comment>
<accession>A0AAD3P535</accession>
<dbReference type="AlphaFoldDB" id="A0AAD3P535"/>